<name>A0A915E4T0_9BILA</name>
<keyword evidence="2" id="KW-0808">Transferase</keyword>
<evidence type="ECO:0000256" key="1">
    <source>
        <dbReference type="ARBA" id="ARBA00022527"/>
    </source>
</evidence>
<evidence type="ECO:0000256" key="3">
    <source>
        <dbReference type="ARBA" id="ARBA00022741"/>
    </source>
</evidence>
<dbReference type="AlphaFoldDB" id="A0A915E4T0"/>
<dbReference type="InterPro" id="IPR000719">
    <property type="entry name" value="Prot_kinase_dom"/>
</dbReference>
<evidence type="ECO:0000259" key="6">
    <source>
        <dbReference type="PROSITE" id="PS50011"/>
    </source>
</evidence>
<keyword evidence="5" id="KW-0067">ATP-binding</keyword>
<organism evidence="7 8">
    <name type="scientific">Ditylenchus dipsaci</name>
    <dbReference type="NCBI Taxonomy" id="166011"/>
    <lineage>
        <taxon>Eukaryota</taxon>
        <taxon>Metazoa</taxon>
        <taxon>Ecdysozoa</taxon>
        <taxon>Nematoda</taxon>
        <taxon>Chromadorea</taxon>
        <taxon>Rhabditida</taxon>
        <taxon>Tylenchina</taxon>
        <taxon>Tylenchomorpha</taxon>
        <taxon>Sphaerularioidea</taxon>
        <taxon>Anguinidae</taxon>
        <taxon>Anguininae</taxon>
        <taxon>Ditylenchus</taxon>
    </lineage>
</organism>
<dbReference type="GO" id="GO:0004691">
    <property type="term" value="F:cAMP-dependent protein kinase activity"/>
    <property type="evidence" value="ECO:0007669"/>
    <property type="project" value="TreeGrafter"/>
</dbReference>
<keyword evidence="3" id="KW-0547">Nucleotide-binding</keyword>
<evidence type="ECO:0000256" key="2">
    <source>
        <dbReference type="ARBA" id="ARBA00022679"/>
    </source>
</evidence>
<evidence type="ECO:0000256" key="4">
    <source>
        <dbReference type="ARBA" id="ARBA00022777"/>
    </source>
</evidence>
<dbReference type="Gene3D" id="1.10.510.10">
    <property type="entry name" value="Transferase(Phosphotransferase) domain 1"/>
    <property type="match status" value="1"/>
</dbReference>
<keyword evidence="1" id="KW-0723">Serine/threonine-protein kinase</keyword>
<evidence type="ECO:0000313" key="7">
    <source>
        <dbReference type="Proteomes" id="UP000887574"/>
    </source>
</evidence>
<dbReference type="PROSITE" id="PS50011">
    <property type="entry name" value="PROTEIN_KINASE_DOM"/>
    <property type="match status" value="1"/>
</dbReference>
<protein>
    <submittedName>
        <fullName evidence="8">Protein kinase domain-containing protein</fullName>
    </submittedName>
</protein>
<dbReference type="Proteomes" id="UP000887574">
    <property type="component" value="Unplaced"/>
</dbReference>
<evidence type="ECO:0000313" key="8">
    <source>
        <dbReference type="WBParaSite" id="jg26707.1"/>
    </source>
</evidence>
<evidence type="ECO:0000256" key="5">
    <source>
        <dbReference type="ARBA" id="ARBA00022840"/>
    </source>
</evidence>
<keyword evidence="7" id="KW-1185">Reference proteome</keyword>
<dbReference type="PANTHER" id="PTHR24353">
    <property type="entry name" value="CYCLIC NUCLEOTIDE-DEPENDENT PROTEIN KINASE"/>
    <property type="match status" value="1"/>
</dbReference>
<dbReference type="SMART" id="SM00220">
    <property type="entry name" value="S_TKc"/>
    <property type="match status" value="1"/>
</dbReference>
<dbReference type="PANTHER" id="PTHR24353:SF37">
    <property type="entry name" value="CAMP-DEPENDENT PROTEIN KINASE CATALYTIC SUBUNIT PRKX"/>
    <property type="match status" value="1"/>
</dbReference>
<dbReference type="InterPro" id="IPR011009">
    <property type="entry name" value="Kinase-like_dom_sf"/>
</dbReference>
<reference evidence="8" key="1">
    <citation type="submission" date="2022-11" db="UniProtKB">
        <authorList>
            <consortium name="WormBaseParasite"/>
        </authorList>
    </citation>
    <scope>IDENTIFICATION</scope>
</reference>
<feature type="domain" description="Protein kinase" evidence="6">
    <location>
        <begin position="1"/>
        <end position="146"/>
    </location>
</feature>
<dbReference type="GO" id="GO:0005952">
    <property type="term" value="C:cAMP-dependent protein kinase complex"/>
    <property type="evidence" value="ECO:0007669"/>
    <property type="project" value="TreeGrafter"/>
</dbReference>
<dbReference type="Pfam" id="PF00069">
    <property type="entry name" value="Pkinase"/>
    <property type="match status" value="1"/>
</dbReference>
<proteinExistence type="predicted"/>
<accession>A0A915E4T0</accession>
<dbReference type="GO" id="GO:0005524">
    <property type="term" value="F:ATP binding"/>
    <property type="evidence" value="ECO:0007669"/>
    <property type="project" value="UniProtKB-KW"/>
</dbReference>
<keyword evidence="4" id="KW-0418">Kinase</keyword>
<dbReference type="SUPFAM" id="SSF56112">
    <property type="entry name" value="Protein kinase-like (PK-like)"/>
    <property type="match status" value="1"/>
</dbReference>
<sequence length="146" mass="16725">MIQVPTCLRIEHSGAHFTSKDLQGRINAVGISGFLSNLKPANMLIAEDGYLKLADFGCSKPHFCVTGLCGTKEYLAPEIIRSDHEIYTKDADLWALGIILYEMTYGELLYKVLQIFYRVKKINLNYLKKLKAEKGRKRLFRLNYMT</sequence>
<dbReference type="WBParaSite" id="jg26707.1">
    <property type="protein sequence ID" value="jg26707.1"/>
    <property type="gene ID" value="jg26707"/>
</dbReference>